<evidence type="ECO:0000256" key="8">
    <source>
        <dbReference type="SAM" id="SignalP"/>
    </source>
</evidence>
<comment type="pathway">
    <text evidence="1">Secondary metabolite biosynthesis; flavonoid biosynthesis.</text>
</comment>
<evidence type="ECO:0000313" key="10">
    <source>
        <dbReference type="EMBL" id="KAJ4824611.1"/>
    </source>
</evidence>
<protein>
    <recommendedName>
        <fullName evidence="7">Chalcone-flavonone isomerase family protein</fullName>
    </recommendedName>
</protein>
<name>A0A9Q0J027_9ROSI</name>
<feature type="domain" description="Chalcone isomerase" evidence="9">
    <location>
        <begin position="41"/>
        <end position="243"/>
    </location>
</feature>
<dbReference type="InterPro" id="IPR044164">
    <property type="entry name" value="CFI"/>
</dbReference>
<dbReference type="InterPro" id="IPR016087">
    <property type="entry name" value="Chalcone_isomerase"/>
</dbReference>
<dbReference type="PANTHER" id="PTHR28039">
    <property type="entry name" value="CHALCONE--FLAVONONE ISOMERASE 1-RELATED"/>
    <property type="match status" value="1"/>
</dbReference>
<evidence type="ECO:0000256" key="5">
    <source>
        <dbReference type="ARBA" id="ARBA00025429"/>
    </source>
</evidence>
<evidence type="ECO:0000256" key="2">
    <source>
        <dbReference type="ARBA" id="ARBA00007166"/>
    </source>
</evidence>
<dbReference type="GO" id="GO:0009813">
    <property type="term" value="P:flavonoid biosynthetic process"/>
    <property type="evidence" value="ECO:0007669"/>
    <property type="project" value="UniProtKB-KW"/>
</dbReference>
<evidence type="ECO:0000256" key="4">
    <source>
        <dbReference type="ARBA" id="ARBA00023241"/>
    </source>
</evidence>
<comment type="catalytic activity">
    <reaction evidence="6">
        <text>a chalcone = a flavanone.</text>
        <dbReference type="EC" id="5.5.1.6"/>
    </reaction>
</comment>
<dbReference type="Gene3D" id="1.10.890.20">
    <property type="match status" value="1"/>
</dbReference>
<keyword evidence="3" id="KW-0413">Isomerase</keyword>
<dbReference type="Proteomes" id="UP001141552">
    <property type="component" value="Unassembled WGS sequence"/>
</dbReference>
<dbReference type="AlphaFoldDB" id="A0A9Q0J027"/>
<evidence type="ECO:0000256" key="1">
    <source>
        <dbReference type="ARBA" id="ARBA00004966"/>
    </source>
</evidence>
<dbReference type="Gene3D" id="3.50.70.10">
    <property type="match status" value="1"/>
</dbReference>
<organism evidence="10 11">
    <name type="scientific">Turnera subulata</name>
    <dbReference type="NCBI Taxonomy" id="218843"/>
    <lineage>
        <taxon>Eukaryota</taxon>
        <taxon>Viridiplantae</taxon>
        <taxon>Streptophyta</taxon>
        <taxon>Embryophyta</taxon>
        <taxon>Tracheophyta</taxon>
        <taxon>Spermatophyta</taxon>
        <taxon>Magnoliopsida</taxon>
        <taxon>eudicotyledons</taxon>
        <taxon>Gunneridae</taxon>
        <taxon>Pentapetalae</taxon>
        <taxon>rosids</taxon>
        <taxon>fabids</taxon>
        <taxon>Malpighiales</taxon>
        <taxon>Passifloraceae</taxon>
        <taxon>Turnera</taxon>
    </lineage>
</organism>
<feature type="signal peptide" evidence="8">
    <location>
        <begin position="1"/>
        <end position="21"/>
    </location>
</feature>
<accession>A0A9Q0J027</accession>
<sequence length="255" mass="28526">MKKFSWILLVALTLQWQAGSSIFVTDMETKYFSAMKDAVMVEKYEFPLTVKLPPASNNTFFLGGAGVRGMDIDGKFVKFTAIGLYLEERAKSKLADKWKGKTEEELSASNEFHRDVVIGPFEKFIQVTMILPLTGPQYSEKVAENCVAIWKSLGVYTEEEEKAIKEFLEVFKNETFPPGSSILFTQFPAGALAIAFSKHESFPERATAVINNKLLSESVLESIIGRNGVSPATRKSLDQRMSDMLKNVAKNKVEL</sequence>
<reference evidence="10" key="2">
    <citation type="journal article" date="2023" name="Plants (Basel)">
        <title>Annotation of the Turnera subulata (Passifloraceae) Draft Genome Reveals the S-Locus Evolved after the Divergence of Turneroideae from Passifloroideae in a Stepwise Manner.</title>
        <authorList>
            <person name="Henning P.M."/>
            <person name="Roalson E.H."/>
            <person name="Mir W."/>
            <person name="McCubbin A.G."/>
            <person name="Shore J.S."/>
        </authorList>
    </citation>
    <scope>NUCLEOTIDE SEQUENCE</scope>
    <source>
        <strain evidence="10">F60SS</strain>
    </source>
</reference>
<dbReference type="Pfam" id="PF02431">
    <property type="entry name" value="Chalcone"/>
    <property type="match status" value="1"/>
</dbReference>
<evidence type="ECO:0000256" key="7">
    <source>
        <dbReference type="RuleBase" id="RU361158"/>
    </source>
</evidence>
<feature type="chain" id="PRO_5040439618" description="Chalcone-flavonone isomerase family protein" evidence="8">
    <location>
        <begin position="22"/>
        <end position="255"/>
    </location>
</feature>
<reference evidence="10" key="1">
    <citation type="submission" date="2022-02" db="EMBL/GenBank/DDBJ databases">
        <authorList>
            <person name="Henning P.M."/>
            <person name="McCubbin A.G."/>
            <person name="Shore J.S."/>
        </authorList>
    </citation>
    <scope>NUCLEOTIDE SEQUENCE</scope>
    <source>
        <strain evidence="10">F60SS</strain>
        <tissue evidence="10">Leaves</tissue>
    </source>
</reference>
<dbReference type="InterPro" id="IPR016089">
    <property type="entry name" value="Chalcone_isomerase_bundle_sf"/>
</dbReference>
<comment type="similarity">
    <text evidence="2 7">Belongs to the chalcone isomerase family.</text>
</comment>
<keyword evidence="8" id="KW-0732">Signal</keyword>
<evidence type="ECO:0000313" key="11">
    <source>
        <dbReference type="Proteomes" id="UP001141552"/>
    </source>
</evidence>
<comment type="function">
    <text evidence="5">Catalyzes the intramolecular cyclization of bicyclic chalcones into tricyclic (S)-flavanones. Responsible for the isomerization of 4,2',4',6'-tetrahydroxychalcone (also termed chalcone) into naringenin.</text>
</comment>
<dbReference type="GO" id="GO:0045430">
    <property type="term" value="F:chalcone isomerase activity"/>
    <property type="evidence" value="ECO:0007669"/>
    <property type="project" value="UniProtKB-EC"/>
</dbReference>
<gene>
    <name evidence="10" type="ORF">Tsubulata_010928</name>
</gene>
<dbReference type="OrthoDB" id="1903537at2759"/>
<comment type="caution">
    <text evidence="10">The sequence shown here is derived from an EMBL/GenBank/DDBJ whole genome shotgun (WGS) entry which is preliminary data.</text>
</comment>
<evidence type="ECO:0000259" key="9">
    <source>
        <dbReference type="Pfam" id="PF02431"/>
    </source>
</evidence>
<dbReference type="PANTHER" id="PTHR28039:SF8">
    <property type="entry name" value="CHALCONE--FLAVANONE ISOMERASE 1-RELATED"/>
    <property type="match status" value="1"/>
</dbReference>
<proteinExistence type="inferred from homology"/>
<dbReference type="SUPFAM" id="SSF54626">
    <property type="entry name" value="Chalcone isomerase"/>
    <property type="match status" value="1"/>
</dbReference>
<dbReference type="InterPro" id="IPR016088">
    <property type="entry name" value="Chalcone_isomerase_3-sand"/>
</dbReference>
<evidence type="ECO:0000256" key="3">
    <source>
        <dbReference type="ARBA" id="ARBA00023235"/>
    </source>
</evidence>
<evidence type="ECO:0000256" key="6">
    <source>
        <dbReference type="ARBA" id="ARBA00034056"/>
    </source>
</evidence>
<dbReference type="InterPro" id="IPR036298">
    <property type="entry name" value="Chalcone_isomerase_sf"/>
</dbReference>
<keyword evidence="11" id="KW-1185">Reference proteome</keyword>
<keyword evidence="4" id="KW-0284">Flavonoid biosynthesis</keyword>
<dbReference type="EMBL" id="JAKUCV010007141">
    <property type="protein sequence ID" value="KAJ4824611.1"/>
    <property type="molecule type" value="Genomic_DNA"/>
</dbReference>